<evidence type="ECO:0000256" key="11">
    <source>
        <dbReference type="PIRSR" id="PIRSR000350-2"/>
    </source>
</evidence>
<accession>A0A9X7J3W5</accession>
<dbReference type="AlphaFoldDB" id="A0A9X7J3W5"/>
<gene>
    <name evidence="17" type="primary">pdhD</name>
    <name evidence="17" type="ORF">MOST_10070</name>
</gene>
<evidence type="ECO:0000259" key="15">
    <source>
        <dbReference type="Pfam" id="PF02852"/>
    </source>
</evidence>
<dbReference type="PIRSF" id="PIRSF000350">
    <property type="entry name" value="Mercury_reductase_MerA"/>
    <property type="match status" value="1"/>
</dbReference>
<evidence type="ECO:0000256" key="8">
    <source>
        <dbReference type="ARBA" id="ARBA00023157"/>
    </source>
</evidence>
<keyword evidence="8" id="KW-1015">Disulfide bond</keyword>
<feature type="binding site" evidence="12">
    <location>
        <begin position="144"/>
        <end position="146"/>
    </location>
    <ligand>
        <name>FAD</name>
        <dbReference type="ChEBI" id="CHEBI:57692"/>
    </ligand>
</feature>
<evidence type="ECO:0000313" key="18">
    <source>
        <dbReference type="Proteomes" id="UP000239430"/>
    </source>
</evidence>
<protein>
    <recommendedName>
        <fullName evidence="3 14">Dihydrolipoyl dehydrogenase</fullName>
        <ecNumber evidence="2 14">1.8.1.4</ecNumber>
    </recommendedName>
</protein>
<evidence type="ECO:0000256" key="12">
    <source>
        <dbReference type="PIRSR" id="PIRSR000350-3"/>
    </source>
</evidence>
<evidence type="ECO:0000256" key="5">
    <source>
        <dbReference type="ARBA" id="ARBA00022827"/>
    </source>
</evidence>
<evidence type="ECO:0000256" key="14">
    <source>
        <dbReference type="RuleBase" id="RU003692"/>
    </source>
</evidence>
<organism evidence="17 18">
    <name type="scientific">Neomoorella stamsii</name>
    <dbReference type="NCBI Taxonomy" id="1266720"/>
    <lineage>
        <taxon>Bacteria</taxon>
        <taxon>Bacillati</taxon>
        <taxon>Bacillota</taxon>
        <taxon>Clostridia</taxon>
        <taxon>Neomoorellales</taxon>
        <taxon>Neomoorellaceae</taxon>
        <taxon>Neomoorella</taxon>
    </lineage>
</organism>
<dbReference type="Gene3D" id="3.30.390.30">
    <property type="match status" value="1"/>
</dbReference>
<dbReference type="InterPro" id="IPR050151">
    <property type="entry name" value="Class-I_Pyr_Nuc-Dis_Oxidored"/>
</dbReference>
<comment type="caution">
    <text evidence="17">The sequence shown here is derived from an EMBL/GenBank/DDBJ whole genome shotgun (WGS) entry which is preliminary data.</text>
</comment>
<sequence length="468" mass="49659">MVVARGKIVVIGGGPAGYVAAIVAAQHQHEVVLVEKGALGGTCLNVGCIPTKTMAKTAALYTTAQRLNEFGISVGTPAIEWSKVQQRKESIIKSLRQGVTELLKSNGVKVVQGEATLVSPTTVQVKHPGGEINEINANKIIIATGSVAARVPGWAVDEKNILSSTGILGLEKLPASLIIIGGGVIGMEFASIFQSLGTRVTVIEVLPRLLNGMDASLVTLLQKDMQRQGIKFFLETRVASIESRDNEVTVFCQQGTQQHVLKAEKVLVAAGRVACTDGLGLEKIGIAMEGKNIKVNSRMETNIPGIYAAGDVIGGYQLAHVAFAEGEVAARNACGENCEIDYRGVPMCVYTYPELAQVGVSQDEAEKENAAISIGEFPLMANGKALIEGEKLGLVKVIQEKTYGEILRISILGSHATELIAEATLAIHNELTIEELISTIHAHPTIAETLREAALVAAGRPIHITRSR</sequence>
<feature type="binding site" evidence="12">
    <location>
        <position position="52"/>
    </location>
    <ligand>
        <name>FAD</name>
        <dbReference type="ChEBI" id="CHEBI:57692"/>
    </ligand>
</feature>
<feature type="disulfide bond" description="Redox-active" evidence="13">
    <location>
        <begin position="43"/>
        <end position="48"/>
    </location>
</feature>
<dbReference type="EMBL" id="PVXL01000029">
    <property type="protein sequence ID" value="PRR74572.1"/>
    <property type="molecule type" value="Genomic_DNA"/>
</dbReference>
<evidence type="ECO:0000256" key="10">
    <source>
        <dbReference type="ARBA" id="ARBA00049187"/>
    </source>
</evidence>
<dbReference type="InterPro" id="IPR023753">
    <property type="entry name" value="FAD/NAD-binding_dom"/>
</dbReference>
<dbReference type="SUPFAM" id="SSF55424">
    <property type="entry name" value="FAD/NAD-linked reductases, dimerisation (C-terminal) domain"/>
    <property type="match status" value="1"/>
</dbReference>
<dbReference type="PRINTS" id="PR00368">
    <property type="entry name" value="FADPNR"/>
</dbReference>
<keyword evidence="6 14" id="KW-0560">Oxidoreductase</keyword>
<feature type="binding site" evidence="12">
    <location>
        <position position="204"/>
    </location>
    <ligand>
        <name>NAD(+)</name>
        <dbReference type="ChEBI" id="CHEBI:57540"/>
    </ligand>
</feature>
<keyword evidence="7 12" id="KW-0520">NAD</keyword>
<dbReference type="GO" id="GO:0004148">
    <property type="term" value="F:dihydrolipoyl dehydrogenase (NADH) activity"/>
    <property type="evidence" value="ECO:0007669"/>
    <property type="project" value="UniProtKB-EC"/>
</dbReference>
<dbReference type="GO" id="GO:0050660">
    <property type="term" value="F:flavin adenine dinucleotide binding"/>
    <property type="evidence" value="ECO:0007669"/>
    <property type="project" value="InterPro"/>
</dbReference>
<dbReference type="PANTHER" id="PTHR22912">
    <property type="entry name" value="DISULFIDE OXIDOREDUCTASE"/>
    <property type="match status" value="1"/>
</dbReference>
<dbReference type="InterPro" id="IPR012999">
    <property type="entry name" value="Pyr_OxRdtase_I_AS"/>
</dbReference>
<dbReference type="SUPFAM" id="SSF51905">
    <property type="entry name" value="FAD/NAD(P)-binding domain"/>
    <property type="match status" value="1"/>
</dbReference>
<feature type="domain" description="Pyridine nucleotide-disulphide oxidoreductase dimerisation" evidence="15">
    <location>
        <begin position="345"/>
        <end position="454"/>
    </location>
</feature>
<dbReference type="InterPro" id="IPR006258">
    <property type="entry name" value="Lipoamide_DH"/>
</dbReference>
<keyword evidence="9 14" id="KW-0676">Redox-active center</keyword>
<dbReference type="InterPro" id="IPR001100">
    <property type="entry name" value="Pyr_nuc-diS_OxRdtase"/>
</dbReference>
<dbReference type="InterPro" id="IPR004099">
    <property type="entry name" value="Pyr_nucl-diS_OxRdtase_dimer"/>
</dbReference>
<name>A0A9X7J3W5_9FIRM</name>
<dbReference type="Proteomes" id="UP000239430">
    <property type="component" value="Unassembled WGS sequence"/>
</dbReference>
<dbReference type="PANTHER" id="PTHR22912:SF151">
    <property type="entry name" value="DIHYDROLIPOYL DEHYDROGENASE, MITOCHONDRIAL"/>
    <property type="match status" value="1"/>
</dbReference>
<dbReference type="FunFam" id="3.30.390.30:FF:000001">
    <property type="entry name" value="Dihydrolipoyl dehydrogenase"/>
    <property type="match status" value="1"/>
</dbReference>
<comment type="catalytic activity">
    <reaction evidence="10 14">
        <text>N(6)-[(R)-dihydrolipoyl]-L-lysyl-[protein] + NAD(+) = N(6)-[(R)-lipoyl]-L-lysyl-[protein] + NADH + H(+)</text>
        <dbReference type="Rhea" id="RHEA:15045"/>
        <dbReference type="Rhea" id="RHEA-COMP:10474"/>
        <dbReference type="Rhea" id="RHEA-COMP:10475"/>
        <dbReference type="ChEBI" id="CHEBI:15378"/>
        <dbReference type="ChEBI" id="CHEBI:57540"/>
        <dbReference type="ChEBI" id="CHEBI:57945"/>
        <dbReference type="ChEBI" id="CHEBI:83099"/>
        <dbReference type="ChEBI" id="CHEBI:83100"/>
        <dbReference type="EC" id="1.8.1.4"/>
    </reaction>
</comment>
<keyword evidence="4 14" id="KW-0285">Flavoprotein</keyword>
<keyword evidence="5 12" id="KW-0274">FAD</keyword>
<dbReference type="Pfam" id="PF07992">
    <property type="entry name" value="Pyr_redox_2"/>
    <property type="match status" value="1"/>
</dbReference>
<evidence type="ECO:0000313" key="17">
    <source>
        <dbReference type="EMBL" id="PRR74572.1"/>
    </source>
</evidence>
<dbReference type="GO" id="GO:0006103">
    <property type="term" value="P:2-oxoglutarate metabolic process"/>
    <property type="evidence" value="ECO:0007669"/>
    <property type="project" value="TreeGrafter"/>
</dbReference>
<dbReference type="RefSeq" id="WP_054938015.1">
    <property type="nucleotide sequence ID" value="NZ_PVXL01000029.1"/>
</dbReference>
<keyword evidence="18" id="KW-1185">Reference proteome</keyword>
<dbReference type="PRINTS" id="PR00411">
    <property type="entry name" value="PNDRDTASEI"/>
</dbReference>
<evidence type="ECO:0000259" key="16">
    <source>
        <dbReference type="Pfam" id="PF07992"/>
    </source>
</evidence>
<evidence type="ECO:0000256" key="3">
    <source>
        <dbReference type="ARBA" id="ARBA00016961"/>
    </source>
</evidence>
<dbReference type="Pfam" id="PF02852">
    <property type="entry name" value="Pyr_redox_dim"/>
    <property type="match status" value="1"/>
</dbReference>
<comment type="miscellaneous">
    <text evidence="14">The active site is a redox-active disulfide bond.</text>
</comment>
<dbReference type="InterPro" id="IPR016156">
    <property type="entry name" value="FAD/NAD-linked_Rdtase_dimer_sf"/>
</dbReference>
<dbReference type="NCBIfam" id="TIGR01350">
    <property type="entry name" value="lipoamide_DH"/>
    <property type="match status" value="1"/>
</dbReference>
<evidence type="ECO:0000256" key="13">
    <source>
        <dbReference type="PIRSR" id="PIRSR000350-4"/>
    </source>
</evidence>
<evidence type="ECO:0000256" key="4">
    <source>
        <dbReference type="ARBA" id="ARBA00022630"/>
    </source>
</evidence>
<keyword evidence="12" id="KW-0547">Nucleotide-binding</keyword>
<feature type="binding site" evidence="12">
    <location>
        <position position="271"/>
    </location>
    <ligand>
        <name>NAD(+)</name>
        <dbReference type="ChEBI" id="CHEBI:57540"/>
    </ligand>
</feature>
<proteinExistence type="inferred from homology"/>
<dbReference type="PROSITE" id="PS00076">
    <property type="entry name" value="PYRIDINE_REDOX_1"/>
    <property type="match status" value="1"/>
</dbReference>
<evidence type="ECO:0000256" key="6">
    <source>
        <dbReference type="ARBA" id="ARBA00023002"/>
    </source>
</evidence>
<comment type="similarity">
    <text evidence="1 14">Belongs to the class-I pyridine nucleotide-disulfide oxidoreductase family.</text>
</comment>
<dbReference type="Gene3D" id="3.50.50.60">
    <property type="entry name" value="FAD/NAD(P)-binding domain"/>
    <property type="match status" value="2"/>
</dbReference>
<feature type="active site" description="Proton acceptor" evidence="11">
    <location>
        <position position="443"/>
    </location>
</feature>
<comment type="cofactor">
    <cofactor evidence="12 14">
        <name>FAD</name>
        <dbReference type="ChEBI" id="CHEBI:57692"/>
    </cofactor>
    <text evidence="12 14">Binds 1 FAD per subunit.</text>
</comment>
<feature type="binding site" evidence="12">
    <location>
        <begin position="181"/>
        <end position="188"/>
    </location>
    <ligand>
        <name>NAD(+)</name>
        <dbReference type="ChEBI" id="CHEBI:57540"/>
    </ligand>
</feature>
<feature type="binding site" evidence="12">
    <location>
        <position position="311"/>
    </location>
    <ligand>
        <name>FAD</name>
        <dbReference type="ChEBI" id="CHEBI:57692"/>
    </ligand>
</feature>
<dbReference type="GO" id="GO:0005737">
    <property type="term" value="C:cytoplasm"/>
    <property type="evidence" value="ECO:0007669"/>
    <property type="project" value="UniProtKB-ARBA"/>
</dbReference>
<feature type="domain" description="FAD/NAD(P)-binding" evidence="16">
    <location>
        <begin position="7"/>
        <end position="326"/>
    </location>
</feature>
<evidence type="ECO:0000256" key="1">
    <source>
        <dbReference type="ARBA" id="ARBA00007532"/>
    </source>
</evidence>
<dbReference type="InterPro" id="IPR036188">
    <property type="entry name" value="FAD/NAD-bd_sf"/>
</dbReference>
<evidence type="ECO:0000256" key="7">
    <source>
        <dbReference type="ARBA" id="ARBA00023027"/>
    </source>
</evidence>
<reference evidence="17 18" key="1">
    <citation type="submission" date="2018-03" db="EMBL/GenBank/DDBJ databases">
        <title>Genome sequence of Moorella stamsii DSM 26217.</title>
        <authorList>
            <person name="Poehlein A."/>
            <person name="Daniel R."/>
        </authorList>
    </citation>
    <scope>NUCLEOTIDE SEQUENCE [LARGE SCALE GENOMIC DNA]</scope>
    <source>
        <strain evidence="18">DSM 26217</strain>
    </source>
</reference>
<evidence type="ECO:0000256" key="9">
    <source>
        <dbReference type="ARBA" id="ARBA00023284"/>
    </source>
</evidence>
<dbReference type="EC" id="1.8.1.4" evidence="2 14"/>
<evidence type="ECO:0000256" key="2">
    <source>
        <dbReference type="ARBA" id="ARBA00012608"/>
    </source>
</evidence>